<evidence type="ECO:0000256" key="3">
    <source>
        <dbReference type="ARBA" id="ARBA00004921"/>
    </source>
</evidence>
<comment type="caution">
    <text evidence="7">The sequence shown here is derived from an EMBL/GenBank/DDBJ whole genome shotgun (WGS) entry which is preliminary data.</text>
</comment>
<evidence type="ECO:0000313" key="7">
    <source>
        <dbReference type="EMBL" id="KGG51031.1"/>
    </source>
</evidence>
<comment type="similarity">
    <text evidence="4">Belongs to the BPG-independent phosphoglycerate mutase family. A-PGAM subfamily.</text>
</comment>
<dbReference type="Gene3D" id="3.30.70.2130">
    <property type="entry name" value="Metalloenzyme domain"/>
    <property type="match status" value="1"/>
</dbReference>
<comment type="catalytic activity">
    <reaction evidence="1">
        <text>(2R)-2-phosphoglycerate = (2R)-3-phosphoglycerate</text>
        <dbReference type="Rhea" id="RHEA:15901"/>
        <dbReference type="ChEBI" id="CHEBI:58272"/>
        <dbReference type="ChEBI" id="CHEBI:58289"/>
        <dbReference type="EC" id="5.4.2.12"/>
    </reaction>
</comment>
<dbReference type="Pfam" id="PF01676">
    <property type="entry name" value="Metalloenzyme"/>
    <property type="match status" value="1"/>
</dbReference>
<proteinExistence type="inferred from homology"/>
<dbReference type="Proteomes" id="UP000029725">
    <property type="component" value="Unassembled WGS sequence"/>
</dbReference>
<sequence>MLQINAICGRNFQPDFVLSMRKVFFLLIDGLSDNSYLDGCENGLDYKTPMQMAKTPTLDALASSGALCGIMDPVAPGIACGSDTAHLSIFGYDPYTYRIFLTSILEYIKVEGHLNPLAPVLILPRAILHSREADQMITSRRVEANFDELGPYLCEYLQHNLNFHPDFPNHKITFKYAMEHRLGISISGPSLSDKISGTDPLKENFPLLVCVPTATGDQDAEFTCKLVNCISVSITRLLKELPLNEERRKDGLPPLNVVLFRGAASICVMPPFPFPGFMIAPTCIISGIGRSIALVPGATGDYHSNLHLKVTTAMKTLLEKSGNRYQFAFVHIKAVDHAGHDGDLQKKIFFIEQTDKALAAALTLVADGAQTEEILVCVTGDHSTPTSLCDHSNEPVPILLALLKGPSMVSLVSDARFVVPSFDEISCPGGALGRFSGRKLLPLIEQLAKI</sequence>
<evidence type="ECO:0000256" key="2">
    <source>
        <dbReference type="ARBA" id="ARBA00002315"/>
    </source>
</evidence>
<protein>
    <recommendedName>
        <fullName evidence="6">Metalloenzyme domain-containing protein</fullName>
    </recommendedName>
</protein>
<reference evidence="7 8" key="1">
    <citation type="submission" date="2014-04" db="EMBL/GenBank/DDBJ databases">
        <title>A new species of microsporidia sheds light on the evolution of extreme parasitism.</title>
        <authorList>
            <person name="Haag K.L."/>
            <person name="James T.Y."/>
            <person name="Larsson R."/>
            <person name="Schaer T.M."/>
            <person name="Refardt D."/>
            <person name="Pombert J.-F."/>
            <person name="Ebert D."/>
        </authorList>
    </citation>
    <scope>NUCLEOTIDE SEQUENCE [LARGE SCALE GENOMIC DNA]</scope>
    <source>
        <strain evidence="7 8">UGP3</strain>
        <tissue evidence="7">Spores</tissue>
    </source>
</reference>
<dbReference type="EMBL" id="JMKJ01000421">
    <property type="protein sequence ID" value="KGG51031.1"/>
    <property type="molecule type" value="Genomic_DNA"/>
</dbReference>
<evidence type="ECO:0000256" key="4">
    <source>
        <dbReference type="ARBA" id="ARBA00005524"/>
    </source>
</evidence>
<dbReference type="Gene3D" id="3.40.720.10">
    <property type="entry name" value="Alkaline Phosphatase, subunit A"/>
    <property type="match status" value="2"/>
</dbReference>
<name>A0A098VTI1_9MICR</name>
<dbReference type="PANTHER" id="PTHR31209:SF0">
    <property type="entry name" value="METALLOENZYME DOMAIN-CONTAINING PROTEIN"/>
    <property type="match status" value="1"/>
</dbReference>
<evidence type="ECO:0000313" key="8">
    <source>
        <dbReference type="Proteomes" id="UP000029725"/>
    </source>
</evidence>
<evidence type="ECO:0000256" key="5">
    <source>
        <dbReference type="ARBA" id="ARBA00023152"/>
    </source>
</evidence>
<keyword evidence="8" id="KW-1185">Reference proteome</keyword>
<dbReference type="GO" id="GO:0046872">
    <property type="term" value="F:metal ion binding"/>
    <property type="evidence" value="ECO:0007669"/>
    <property type="project" value="InterPro"/>
</dbReference>
<dbReference type="RefSeq" id="XP_013237482.1">
    <property type="nucleotide sequence ID" value="XM_013382028.1"/>
</dbReference>
<dbReference type="GO" id="GO:0004619">
    <property type="term" value="F:phosphoglycerate mutase activity"/>
    <property type="evidence" value="ECO:0007669"/>
    <property type="project" value="UniProtKB-EC"/>
</dbReference>
<dbReference type="InterPro" id="IPR017850">
    <property type="entry name" value="Alkaline_phosphatase_core_sf"/>
</dbReference>
<dbReference type="GO" id="GO:0006096">
    <property type="term" value="P:glycolytic process"/>
    <property type="evidence" value="ECO:0007669"/>
    <property type="project" value="UniProtKB-KW"/>
</dbReference>
<dbReference type="InterPro" id="IPR006124">
    <property type="entry name" value="Metalloenzyme"/>
</dbReference>
<gene>
    <name evidence="7" type="ORF">DI09_47p90</name>
</gene>
<organism evidence="7 8">
    <name type="scientific">Mitosporidium daphniae</name>
    <dbReference type="NCBI Taxonomy" id="1485682"/>
    <lineage>
        <taxon>Eukaryota</taxon>
        <taxon>Fungi</taxon>
        <taxon>Fungi incertae sedis</taxon>
        <taxon>Microsporidia</taxon>
        <taxon>Mitosporidium</taxon>
    </lineage>
</organism>
<evidence type="ECO:0000256" key="1">
    <source>
        <dbReference type="ARBA" id="ARBA00000370"/>
    </source>
</evidence>
<keyword evidence="5" id="KW-0324">Glycolysis</keyword>
<dbReference type="HOGENOM" id="CLU_034906_0_0_1"/>
<dbReference type="VEuPathDB" id="MicrosporidiaDB:DI09_47p90"/>
<dbReference type="InterPro" id="IPR004456">
    <property type="entry name" value="Pglycerate_mutase_ApgM"/>
</dbReference>
<feature type="domain" description="Metalloenzyme" evidence="6">
    <location>
        <begin position="22"/>
        <end position="401"/>
    </location>
</feature>
<dbReference type="PIRSF" id="PIRSF006392">
    <property type="entry name" value="IPGAM_arch"/>
    <property type="match status" value="1"/>
</dbReference>
<dbReference type="InterPro" id="IPR042253">
    <property type="entry name" value="Pglycerate_mutase_ApgM_sf"/>
</dbReference>
<dbReference type="Pfam" id="PF10143">
    <property type="entry name" value="PhosphMutase"/>
    <property type="match status" value="1"/>
</dbReference>
<dbReference type="CDD" id="cd16011">
    <property type="entry name" value="iPGM_like"/>
    <property type="match status" value="1"/>
</dbReference>
<dbReference type="GeneID" id="25260090"/>
<accession>A0A098VTI1</accession>
<comment type="function">
    <text evidence="2">Catalyzes the interconversion of 2-phosphoglycerate and 3-phosphoglycerate.</text>
</comment>
<comment type="pathway">
    <text evidence="3">Carbohydrate degradation.</text>
</comment>
<dbReference type="PANTHER" id="PTHR31209">
    <property type="entry name" value="COFACTOR-INDEPENDENT PHOSPHOGLYCERATE MUTASE"/>
    <property type="match status" value="1"/>
</dbReference>
<dbReference type="OrthoDB" id="113620at2759"/>
<dbReference type="SUPFAM" id="SSF53649">
    <property type="entry name" value="Alkaline phosphatase-like"/>
    <property type="match status" value="1"/>
</dbReference>
<dbReference type="AlphaFoldDB" id="A0A098VTI1"/>
<evidence type="ECO:0000259" key="6">
    <source>
        <dbReference type="Pfam" id="PF01676"/>
    </source>
</evidence>